<sequence length="62" mass="6900">MTDHRRCWRCDSPDGPFAPYGYAVVASTTGPGYDLPLWRCRDGCPAGDGPEWIARRTETDPV</sequence>
<dbReference type="RefSeq" id="WP_153450607.1">
    <property type="nucleotide sequence ID" value="NZ_WEGJ01000003.1"/>
</dbReference>
<name>A0A7K0CCZ4_9ACTN</name>
<proteinExistence type="predicted"/>
<keyword evidence="2" id="KW-1185">Reference proteome</keyword>
<accession>A0A7K0CCZ4</accession>
<dbReference type="AlphaFoldDB" id="A0A7K0CCZ4"/>
<evidence type="ECO:0000313" key="2">
    <source>
        <dbReference type="Proteomes" id="UP000466345"/>
    </source>
</evidence>
<dbReference type="Proteomes" id="UP000466345">
    <property type="component" value="Unassembled WGS sequence"/>
</dbReference>
<protein>
    <submittedName>
        <fullName evidence="1">Uncharacterized protein</fullName>
    </submittedName>
</protein>
<reference evidence="1 2" key="1">
    <citation type="submission" date="2019-10" db="EMBL/GenBank/DDBJ databases">
        <title>Streptomyces smaragdinus sp. nov. and Streptomyces fabii sp. nov., isolated from the gut of fungus growing-termite Macrotermes natalensis.</title>
        <authorList>
            <person name="Schwitalla J."/>
            <person name="Benndorf R."/>
            <person name="Martin K."/>
            <person name="De Beer W."/>
            <person name="Kaster A.-K."/>
            <person name="Vollmers J."/>
            <person name="Poulsen M."/>
            <person name="Beemelmanns C."/>
        </authorList>
    </citation>
    <scope>NUCLEOTIDE SEQUENCE [LARGE SCALE GENOMIC DNA]</scope>
    <source>
        <strain evidence="1 2">RB5</strain>
    </source>
</reference>
<gene>
    <name evidence="1" type="ORF">SRB5_14500</name>
</gene>
<organism evidence="1 2">
    <name type="scientific">Streptomyces smaragdinus</name>
    <dbReference type="NCBI Taxonomy" id="2585196"/>
    <lineage>
        <taxon>Bacteria</taxon>
        <taxon>Bacillati</taxon>
        <taxon>Actinomycetota</taxon>
        <taxon>Actinomycetes</taxon>
        <taxon>Kitasatosporales</taxon>
        <taxon>Streptomycetaceae</taxon>
        <taxon>Streptomyces</taxon>
    </lineage>
</organism>
<dbReference type="EMBL" id="WEGJ01000003">
    <property type="protein sequence ID" value="MQY11335.1"/>
    <property type="molecule type" value="Genomic_DNA"/>
</dbReference>
<comment type="caution">
    <text evidence="1">The sequence shown here is derived from an EMBL/GenBank/DDBJ whole genome shotgun (WGS) entry which is preliminary data.</text>
</comment>
<evidence type="ECO:0000313" key="1">
    <source>
        <dbReference type="EMBL" id="MQY11335.1"/>
    </source>
</evidence>